<accession>A0ABU3NWM3</accession>
<dbReference type="Gene3D" id="3.40.50.40">
    <property type="match status" value="1"/>
</dbReference>
<evidence type="ECO:0000313" key="11">
    <source>
        <dbReference type="Proteomes" id="UP001254848"/>
    </source>
</evidence>
<feature type="domain" description="L-asparaginase N-terminal" evidence="8">
    <location>
        <begin position="4"/>
        <end position="198"/>
    </location>
</feature>
<dbReference type="SUPFAM" id="SSF53774">
    <property type="entry name" value="Glutaminase/Asparaginase"/>
    <property type="match status" value="1"/>
</dbReference>
<dbReference type="RefSeq" id="WP_413779338.1">
    <property type="nucleotide sequence ID" value="NZ_JAUOZS010000001.1"/>
</dbReference>
<feature type="active site" evidence="6">
    <location>
        <position position="93"/>
    </location>
</feature>
<evidence type="ECO:0000256" key="3">
    <source>
        <dbReference type="ARBA" id="ARBA00022801"/>
    </source>
</evidence>
<feature type="active site" evidence="5">
    <location>
        <position position="13"/>
    </location>
</feature>
<comment type="similarity">
    <text evidence="1 7">Belongs to the asparaginase 1 family.</text>
</comment>
<gene>
    <name evidence="10" type="ORF">Q4T40_06085</name>
</gene>
<dbReference type="PROSITE" id="PS00917">
    <property type="entry name" value="ASN_GLN_ASE_2"/>
    <property type="match status" value="1"/>
</dbReference>
<evidence type="ECO:0000259" key="8">
    <source>
        <dbReference type="Pfam" id="PF00710"/>
    </source>
</evidence>
<dbReference type="InterPro" id="IPR020827">
    <property type="entry name" value="Asparaginase/glutaminase_AS1"/>
</dbReference>
<dbReference type="NCBIfam" id="TIGR00520">
    <property type="entry name" value="asnASE_II"/>
    <property type="match status" value="1"/>
</dbReference>
<comment type="catalytic activity">
    <reaction evidence="4">
        <text>L-asparagine + H2O = L-aspartate + NH4(+)</text>
        <dbReference type="Rhea" id="RHEA:21016"/>
        <dbReference type="ChEBI" id="CHEBI:15377"/>
        <dbReference type="ChEBI" id="CHEBI:28938"/>
        <dbReference type="ChEBI" id="CHEBI:29991"/>
        <dbReference type="ChEBI" id="CHEBI:58048"/>
        <dbReference type="EC" id="3.5.1.1"/>
    </reaction>
</comment>
<evidence type="ECO:0000256" key="7">
    <source>
        <dbReference type="RuleBase" id="RU004456"/>
    </source>
</evidence>
<dbReference type="PANTHER" id="PTHR11707">
    <property type="entry name" value="L-ASPARAGINASE"/>
    <property type="match status" value="1"/>
</dbReference>
<dbReference type="InterPro" id="IPR027473">
    <property type="entry name" value="L-asparaginase_C"/>
</dbReference>
<dbReference type="PRINTS" id="PR00139">
    <property type="entry name" value="ASNGLNASE"/>
</dbReference>
<feature type="domain" description="Asparaginase/glutaminase C-terminal" evidence="9">
    <location>
        <begin position="217"/>
        <end position="327"/>
    </location>
</feature>
<comment type="caution">
    <text evidence="10">The sequence shown here is derived from an EMBL/GenBank/DDBJ whole genome shotgun (WGS) entry which is preliminary data.</text>
</comment>
<evidence type="ECO:0000256" key="4">
    <source>
        <dbReference type="ARBA" id="ARBA00049366"/>
    </source>
</evidence>
<evidence type="ECO:0000259" key="9">
    <source>
        <dbReference type="Pfam" id="PF17763"/>
    </source>
</evidence>
<protein>
    <recommendedName>
        <fullName evidence="2">asparaginase</fullName>
        <ecNumber evidence="2">3.5.1.1</ecNumber>
    </recommendedName>
</protein>
<reference evidence="10 11" key="1">
    <citation type="submission" date="2023-07" db="EMBL/GenBank/DDBJ databases">
        <title>The novel representative of Negativicutes class, Anaeroselena agilis gen. nov. sp. nov.</title>
        <authorList>
            <person name="Prokofeva M.I."/>
            <person name="Elcheninov A.G."/>
            <person name="Klyukina A."/>
            <person name="Kublanov I.V."/>
            <person name="Frolov E.N."/>
            <person name="Podosokorskaya O.A."/>
        </authorList>
    </citation>
    <scope>NUCLEOTIDE SEQUENCE [LARGE SCALE GENOMIC DNA]</scope>
    <source>
        <strain evidence="10 11">4137-cl</strain>
    </source>
</reference>
<proteinExistence type="inferred from homology"/>
<keyword evidence="11" id="KW-1185">Reference proteome</keyword>
<dbReference type="InterPro" id="IPR027475">
    <property type="entry name" value="Asparaginase/glutaminase_AS2"/>
</dbReference>
<evidence type="ECO:0000256" key="2">
    <source>
        <dbReference type="ARBA" id="ARBA00012920"/>
    </source>
</evidence>
<evidence type="ECO:0000313" key="10">
    <source>
        <dbReference type="EMBL" id="MDT8900805.1"/>
    </source>
</evidence>
<keyword evidence="3 10" id="KW-0378">Hydrolase</keyword>
<dbReference type="PIRSF" id="PIRSF001220">
    <property type="entry name" value="L-ASNase_gatD"/>
    <property type="match status" value="1"/>
</dbReference>
<dbReference type="InterPro" id="IPR036152">
    <property type="entry name" value="Asp/glu_Ase-like_sf"/>
</dbReference>
<dbReference type="PROSITE" id="PS00144">
    <property type="entry name" value="ASN_GLN_ASE_1"/>
    <property type="match status" value="1"/>
</dbReference>
<evidence type="ECO:0000256" key="1">
    <source>
        <dbReference type="ARBA" id="ARBA00010518"/>
    </source>
</evidence>
<dbReference type="SMART" id="SM00870">
    <property type="entry name" value="Asparaginase"/>
    <property type="match status" value="1"/>
</dbReference>
<dbReference type="GO" id="GO:0004067">
    <property type="term" value="F:asparaginase activity"/>
    <property type="evidence" value="ECO:0007669"/>
    <property type="project" value="UniProtKB-EC"/>
</dbReference>
<organism evidence="10 11">
    <name type="scientific">Anaeroselena agilis</name>
    <dbReference type="NCBI Taxonomy" id="3063788"/>
    <lineage>
        <taxon>Bacteria</taxon>
        <taxon>Bacillati</taxon>
        <taxon>Bacillota</taxon>
        <taxon>Negativicutes</taxon>
        <taxon>Acetonemataceae</taxon>
        <taxon>Anaeroselena</taxon>
    </lineage>
</organism>
<evidence type="ECO:0000256" key="6">
    <source>
        <dbReference type="PROSITE-ProRule" id="PRU10100"/>
    </source>
</evidence>
<dbReference type="PANTHER" id="PTHR11707:SF28">
    <property type="entry name" value="60 KDA LYSOPHOSPHOLIPASE"/>
    <property type="match status" value="1"/>
</dbReference>
<dbReference type="Gene3D" id="3.40.50.1170">
    <property type="entry name" value="L-asparaginase, N-terminal domain"/>
    <property type="match status" value="1"/>
</dbReference>
<dbReference type="PROSITE" id="PS51732">
    <property type="entry name" value="ASN_GLN_ASE_3"/>
    <property type="match status" value="1"/>
</dbReference>
<dbReference type="EMBL" id="JAUOZS010000001">
    <property type="protein sequence ID" value="MDT8900805.1"/>
    <property type="molecule type" value="Genomic_DNA"/>
</dbReference>
<dbReference type="Pfam" id="PF17763">
    <property type="entry name" value="Asparaginase_C"/>
    <property type="match status" value="1"/>
</dbReference>
<dbReference type="CDD" id="cd08964">
    <property type="entry name" value="L-asparaginase_II"/>
    <property type="match status" value="1"/>
</dbReference>
<dbReference type="InterPro" id="IPR040919">
    <property type="entry name" value="Asparaginase_C"/>
</dbReference>
<evidence type="ECO:0000256" key="5">
    <source>
        <dbReference type="PROSITE-ProRule" id="PRU10099"/>
    </source>
</evidence>
<name>A0ABU3NWM3_9FIRM</name>
<dbReference type="InterPro" id="IPR037152">
    <property type="entry name" value="L-asparaginase_N_sf"/>
</dbReference>
<dbReference type="Pfam" id="PF00710">
    <property type="entry name" value="Asparaginase"/>
    <property type="match status" value="1"/>
</dbReference>
<dbReference type="PIRSF" id="PIRSF500176">
    <property type="entry name" value="L_ASNase"/>
    <property type="match status" value="1"/>
</dbReference>
<sequence length="330" mass="34489">MKKNIVILATGGTIAGKAASSTDTACYQSALLPIDALIAEVPALQDIASVTGEQLAQVDSADMTHAVWLALAARINTLLASPAVDGIVVTHGTDTMEETAYFLNLTVKSAKPVVMVGALRPANVISTDGPMNLYDAVALAADDAAAGCGVLVALNDTINCSRDVTKTNTALQDAFKAPELGYLGYIQAGKPYFYRRPARKHTFAAEFDVAGLVALPKVEIIYTYVGNDSSLADAAVAAGAKGIIVAGVGNGGMSAATRQNLTDLARRGTVVVRSTRVSSGIVTRNSAICDDDCGFIAADTLNPQKARVLLMLALTRTSDPAQIQRMFFEY</sequence>
<dbReference type="EC" id="3.5.1.1" evidence="2"/>
<dbReference type="InterPro" id="IPR006034">
    <property type="entry name" value="Asparaginase/glutaminase-like"/>
</dbReference>
<dbReference type="Proteomes" id="UP001254848">
    <property type="component" value="Unassembled WGS sequence"/>
</dbReference>
<dbReference type="InterPro" id="IPR027474">
    <property type="entry name" value="L-asparaginase_N"/>
</dbReference>
<dbReference type="InterPro" id="IPR004550">
    <property type="entry name" value="AsnASE_II"/>
</dbReference>